<protein>
    <submittedName>
        <fullName evidence="5">Uncharacterized protein</fullName>
    </submittedName>
</protein>
<evidence type="ECO:0000256" key="4">
    <source>
        <dbReference type="SAM" id="Phobius"/>
    </source>
</evidence>
<dbReference type="Pfam" id="PF05637">
    <property type="entry name" value="Glyco_transf_34"/>
    <property type="match status" value="1"/>
</dbReference>
<dbReference type="GO" id="GO:0006487">
    <property type="term" value="P:protein N-linked glycosylation"/>
    <property type="evidence" value="ECO:0007669"/>
    <property type="project" value="TreeGrafter"/>
</dbReference>
<name>X6N059_RETFI</name>
<sequence length="416" mass="49016">MTYVFIILTKIKKSKKQCCKKLTTFFLNFFWRTMEQMYHIVTVFANTNKISWKTEIQTLTLFNSKVMQAVLSFIQDLFKSNKEKSKTMNTKKMAFGVLGYLGIILVTIYWLNVFYMPEKESLKKTDCTPHTTEVEVIVIKAAEEAPLDKVFPLWPKIAIMTIAIGNYSYKEFSITNKKSYAMRHGYDLIIVEKATHSRHAAWTKITELEKLFSSNSTDLYDWIFVMDLDAFFVNKNIRLEELLKEAKVHKFKENWKHVTYHNTSQTFMQLPQNEQNPSSPTAQYFYNLRKIEAKDTDIALIMARDKADLNTGVMFWKNCVWSLELVRKIWDYGNYHIPKMDGWWEQAAIIWALEEDISLFTHFAVIDQNKLNSYPEGREGARFKPGDFIVHFPGAMKRFLNDWVQRLAFEQRNDTV</sequence>
<dbReference type="PANTHER" id="PTHR31306">
    <property type="entry name" value="ALPHA-1,6-MANNOSYLTRANSFERASE MNN11-RELATED"/>
    <property type="match status" value="1"/>
</dbReference>
<feature type="transmembrane region" description="Helical" evidence="4">
    <location>
        <begin position="93"/>
        <end position="111"/>
    </location>
</feature>
<comment type="similarity">
    <text evidence="1">Belongs to the glycosyltransferase 34 family.</text>
</comment>
<organism evidence="5 6">
    <name type="scientific">Reticulomyxa filosa</name>
    <dbReference type="NCBI Taxonomy" id="46433"/>
    <lineage>
        <taxon>Eukaryota</taxon>
        <taxon>Sar</taxon>
        <taxon>Rhizaria</taxon>
        <taxon>Retaria</taxon>
        <taxon>Foraminifera</taxon>
        <taxon>Monothalamids</taxon>
        <taxon>Reticulomyxidae</taxon>
        <taxon>Reticulomyxa</taxon>
    </lineage>
</organism>
<accession>X6N059</accession>
<dbReference type="InterPro" id="IPR029044">
    <property type="entry name" value="Nucleotide-diphossugar_trans"/>
</dbReference>
<proteinExistence type="inferred from homology"/>
<keyword evidence="3" id="KW-0808">Transferase</keyword>
<keyword evidence="2" id="KW-0328">Glycosyltransferase</keyword>
<dbReference type="SUPFAM" id="SSF53448">
    <property type="entry name" value="Nucleotide-diphospho-sugar transferases"/>
    <property type="match status" value="1"/>
</dbReference>
<gene>
    <name evidence="5" type="ORF">RFI_17947</name>
</gene>
<keyword evidence="4" id="KW-0812">Transmembrane</keyword>
<dbReference type="Proteomes" id="UP000023152">
    <property type="component" value="Unassembled WGS sequence"/>
</dbReference>
<dbReference type="GO" id="GO:0016757">
    <property type="term" value="F:glycosyltransferase activity"/>
    <property type="evidence" value="ECO:0007669"/>
    <property type="project" value="UniProtKB-KW"/>
</dbReference>
<evidence type="ECO:0000256" key="2">
    <source>
        <dbReference type="ARBA" id="ARBA00022676"/>
    </source>
</evidence>
<evidence type="ECO:0000256" key="3">
    <source>
        <dbReference type="ARBA" id="ARBA00022679"/>
    </source>
</evidence>
<dbReference type="Gene3D" id="3.90.550.10">
    <property type="entry name" value="Spore Coat Polysaccharide Biosynthesis Protein SpsA, Chain A"/>
    <property type="match status" value="1"/>
</dbReference>
<dbReference type="OrthoDB" id="2154537at2759"/>
<keyword evidence="4" id="KW-0472">Membrane</keyword>
<dbReference type="PANTHER" id="PTHR31306:SF4">
    <property type="entry name" value="ALPHA-1,2-GALACTOSYLTRANSFERASE"/>
    <property type="match status" value="1"/>
</dbReference>
<dbReference type="InterPro" id="IPR008630">
    <property type="entry name" value="Glyco_trans_34"/>
</dbReference>
<dbReference type="AlphaFoldDB" id="X6N059"/>
<keyword evidence="6" id="KW-1185">Reference proteome</keyword>
<evidence type="ECO:0000313" key="6">
    <source>
        <dbReference type="Proteomes" id="UP000023152"/>
    </source>
</evidence>
<evidence type="ECO:0000256" key="1">
    <source>
        <dbReference type="ARBA" id="ARBA00005664"/>
    </source>
</evidence>
<evidence type="ECO:0000313" key="5">
    <source>
        <dbReference type="EMBL" id="ETO19283.1"/>
    </source>
</evidence>
<keyword evidence="4" id="KW-1133">Transmembrane helix</keyword>
<reference evidence="5 6" key="1">
    <citation type="journal article" date="2013" name="Curr. Biol.">
        <title>The Genome of the Foraminiferan Reticulomyxa filosa.</title>
        <authorList>
            <person name="Glockner G."/>
            <person name="Hulsmann N."/>
            <person name="Schleicher M."/>
            <person name="Noegel A.A."/>
            <person name="Eichinger L."/>
            <person name="Gallinger C."/>
            <person name="Pawlowski J."/>
            <person name="Sierra R."/>
            <person name="Euteneuer U."/>
            <person name="Pillet L."/>
            <person name="Moustafa A."/>
            <person name="Platzer M."/>
            <person name="Groth M."/>
            <person name="Szafranski K."/>
            <person name="Schliwa M."/>
        </authorList>
    </citation>
    <scope>NUCLEOTIDE SEQUENCE [LARGE SCALE GENOMIC DNA]</scope>
</reference>
<dbReference type="GO" id="GO:0000139">
    <property type="term" value="C:Golgi membrane"/>
    <property type="evidence" value="ECO:0007669"/>
    <property type="project" value="TreeGrafter"/>
</dbReference>
<comment type="caution">
    <text evidence="5">The sequence shown here is derived from an EMBL/GenBank/DDBJ whole genome shotgun (WGS) entry which is preliminary data.</text>
</comment>
<dbReference type="EMBL" id="ASPP01013829">
    <property type="protein sequence ID" value="ETO19283.1"/>
    <property type="molecule type" value="Genomic_DNA"/>
</dbReference>